<reference evidence="3" key="1">
    <citation type="journal article" date="2011" name="Nature">
        <title>Genome sequence and analysis of the tuber crop potato.</title>
        <authorList>
            <consortium name="The Potato Genome Sequencing Consortium"/>
        </authorList>
    </citation>
    <scope>NUCLEOTIDE SEQUENCE [LARGE SCALE GENOMIC DNA]</scope>
    <source>
        <strain evidence="3">cv. DM1-3 516 R44</strain>
    </source>
</reference>
<dbReference type="HOGENOM" id="CLU_367013_0_0_1"/>
<dbReference type="AlphaFoldDB" id="M1DDE1"/>
<feature type="compositionally biased region" description="Basic residues" evidence="1">
    <location>
        <begin position="630"/>
        <end position="640"/>
    </location>
</feature>
<feature type="compositionally biased region" description="Acidic residues" evidence="1">
    <location>
        <begin position="503"/>
        <end position="523"/>
    </location>
</feature>
<feature type="compositionally biased region" description="Acidic residues" evidence="1">
    <location>
        <begin position="676"/>
        <end position="697"/>
    </location>
</feature>
<dbReference type="Proteomes" id="UP000011115">
    <property type="component" value="Unassembled WGS sequence"/>
</dbReference>
<accession>M1DDE1</accession>
<feature type="compositionally biased region" description="Basic and acidic residues" evidence="1">
    <location>
        <begin position="214"/>
        <end position="240"/>
    </location>
</feature>
<keyword evidence="3" id="KW-1185">Reference proteome</keyword>
<proteinExistence type="predicted"/>
<feature type="compositionally biased region" description="Basic residues" evidence="1">
    <location>
        <begin position="455"/>
        <end position="467"/>
    </location>
</feature>
<feature type="compositionally biased region" description="Basic and acidic residues" evidence="1">
    <location>
        <begin position="651"/>
        <end position="660"/>
    </location>
</feature>
<feature type="compositionally biased region" description="Polar residues" evidence="1">
    <location>
        <begin position="736"/>
        <end position="750"/>
    </location>
</feature>
<feature type="region of interest" description="Disordered" evidence="1">
    <location>
        <begin position="592"/>
        <end position="760"/>
    </location>
</feature>
<protein>
    <submittedName>
        <fullName evidence="2">TPR Domain containing protein</fullName>
    </submittedName>
</protein>
<dbReference type="PaxDb" id="4113-PGSC0003DMT400087227"/>
<feature type="region of interest" description="Disordered" evidence="1">
    <location>
        <begin position="375"/>
        <end position="524"/>
    </location>
</feature>
<evidence type="ECO:0000313" key="3">
    <source>
        <dbReference type="Proteomes" id="UP000011115"/>
    </source>
</evidence>
<evidence type="ECO:0000313" key="2">
    <source>
        <dbReference type="EnsemblPlants" id="PGSC0003DMT400087227"/>
    </source>
</evidence>
<feature type="compositionally biased region" description="Polar residues" evidence="1">
    <location>
        <begin position="445"/>
        <end position="454"/>
    </location>
</feature>
<feature type="compositionally biased region" description="Basic and acidic residues" evidence="1">
    <location>
        <begin position="154"/>
        <end position="164"/>
    </location>
</feature>
<reference evidence="2" key="2">
    <citation type="submission" date="2015-06" db="UniProtKB">
        <authorList>
            <consortium name="EnsemblPlants"/>
        </authorList>
    </citation>
    <scope>IDENTIFICATION</scope>
    <source>
        <strain evidence="2">DM1-3 516 R44</strain>
    </source>
</reference>
<evidence type="ECO:0000256" key="1">
    <source>
        <dbReference type="SAM" id="MobiDB-lite"/>
    </source>
</evidence>
<name>M1DDE1_SOLTU</name>
<feature type="compositionally biased region" description="Polar residues" evidence="1">
    <location>
        <begin position="420"/>
        <end position="434"/>
    </location>
</feature>
<feature type="compositionally biased region" description="Polar residues" evidence="1">
    <location>
        <begin position="379"/>
        <end position="391"/>
    </location>
</feature>
<dbReference type="EnsemblPlants" id="PGSC0003DMT400087227">
    <property type="protein sequence ID" value="PGSC0003DMT400087227"/>
    <property type="gene ID" value="PGSC0003DMG400036798"/>
</dbReference>
<feature type="region of interest" description="Disordered" evidence="1">
    <location>
        <begin position="147"/>
        <end position="242"/>
    </location>
</feature>
<organism evidence="2 3">
    <name type="scientific">Solanum tuberosum</name>
    <name type="common">Potato</name>
    <dbReference type="NCBI Taxonomy" id="4113"/>
    <lineage>
        <taxon>Eukaryota</taxon>
        <taxon>Viridiplantae</taxon>
        <taxon>Streptophyta</taxon>
        <taxon>Embryophyta</taxon>
        <taxon>Tracheophyta</taxon>
        <taxon>Spermatophyta</taxon>
        <taxon>Magnoliopsida</taxon>
        <taxon>eudicotyledons</taxon>
        <taxon>Gunneridae</taxon>
        <taxon>Pentapetalae</taxon>
        <taxon>asterids</taxon>
        <taxon>lamiids</taxon>
        <taxon>Solanales</taxon>
        <taxon>Solanaceae</taxon>
        <taxon>Solanoideae</taxon>
        <taxon>Solaneae</taxon>
        <taxon>Solanum</taxon>
    </lineage>
</organism>
<feature type="compositionally biased region" description="Basic and acidic residues" evidence="1">
    <location>
        <begin position="616"/>
        <end position="629"/>
    </location>
</feature>
<feature type="compositionally biased region" description="Basic and acidic residues" evidence="1">
    <location>
        <begin position="709"/>
        <end position="721"/>
    </location>
</feature>
<feature type="compositionally biased region" description="Low complexity" evidence="1">
    <location>
        <begin position="604"/>
        <end position="615"/>
    </location>
</feature>
<dbReference type="Gramene" id="PGSC0003DMT400087227">
    <property type="protein sequence ID" value="PGSC0003DMT400087227"/>
    <property type="gene ID" value="PGSC0003DMG400036798"/>
</dbReference>
<feature type="compositionally biased region" description="Polar residues" evidence="1">
    <location>
        <begin position="193"/>
        <end position="212"/>
    </location>
</feature>
<sequence>MQENVLDEQEANDQAIRILNSENSSDEAHSSNFSFGIKGNSTNIIPTPITYPMQVAAIKDKPTEEIGQVQQQRKDQPVQLKQSKGKELQIGNSVTKMNTQSLAANTVAQSHNVINEHISMTFEVSKQVQNQGHKDKEGKQDQLKEINQQGGKNRIHDNIDRGNMDYHNNFPKISNNYTRYVSNPQRNRDDASKVNNDTAQNNGKQQNGTTKQRYCWDRTNKGKSDHEVQTIEGSRDDESNHTTTNVLKDHVTDNGYNKTSCIDLSLPLPHSPNVIYVDAENSDEVCGGMDGGCQEKTTNFQEGATKGGNLTHVLHEGAHNDLNSDLRTSATTTQNYAKTVHQVQEIQKAALAQDTSQGGHNQVDSTVDQVRAPKEYKQQKGQGAATETNSKTQKKKGTAGIEGTQEYNTTEEETGEKTPINIQNKGRTQDNIATDKQGKERDLSLKTNNKSQGRLSKKKRDTIKKKIQKEASIQDTNKNRAREQNEQIQQKHKGDYYMVHSEDEYDEDTQSIEGEEEDEDGEEVSAHLIKTFASTFQSEFRKDIQENVVEEAVGGMAGRIQETATNVQEGVPKGRGELPHVVHEVVVDLSSDYRGLNTPISIHKTTGQQGDIDTGQQKDKFNNKSEGRLSKKRRDTIKKRQNSDQVSDNGPHTEDQDVNKGRHYRPPQDDYGALNSEDELDSDNQSIDESDEEEEDNNNQPPHTFGSTFKDKWPEEVHELTAKQGLSPRGREQSRQTKQQTISTSANSGRPITRSKSKGC</sequence>
<feature type="compositionally biased region" description="Polar residues" evidence="1">
    <location>
        <begin position="171"/>
        <end position="185"/>
    </location>
</feature>
<dbReference type="InParanoid" id="M1DDE1"/>